<keyword evidence="3" id="KW-1185">Reference proteome</keyword>
<dbReference type="Proteomes" id="UP000035352">
    <property type="component" value="Chromosome"/>
</dbReference>
<gene>
    <name evidence="2" type="ORF">AAW51_3213</name>
</gene>
<dbReference type="STRING" id="413882.AAW51_3213"/>
<dbReference type="SMART" id="SM00710">
    <property type="entry name" value="PbH1"/>
    <property type="match status" value="3"/>
</dbReference>
<accession>A0A0G3BKB5</accession>
<dbReference type="OrthoDB" id="9149053at2"/>
<organism evidence="2 3">
    <name type="scientific">Caldimonas brevitalea</name>
    <dbReference type="NCBI Taxonomy" id="413882"/>
    <lineage>
        <taxon>Bacteria</taxon>
        <taxon>Pseudomonadati</taxon>
        <taxon>Pseudomonadota</taxon>
        <taxon>Betaproteobacteria</taxon>
        <taxon>Burkholderiales</taxon>
        <taxon>Sphaerotilaceae</taxon>
        <taxon>Caldimonas</taxon>
    </lineage>
</organism>
<dbReference type="EMBL" id="CP011371">
    <property type="protein sequence ID" value="AKJ29904.1"/>
    <property type="molecule type" value="Genomic_DNA"/>
</dbReference>
<evidence type="ECO:0000313" key="3">
    <source>
        <dbReference type="Proteomes" id="UP000035352"/>
    </source>
</evidence>
<feature type="compositionally biased region" description="Pro residues" evidence="1">
    <location>
        <begin position="19"/>
        <end position="76"/>
    </location>
</feature>
<dbReference type="InterPro" id="IPR011050">
    <property type="entry name" value="Pectin_lyase_fold/virulence"/>
</dbReference>
<evidence type="ECO:0008006" key="4">
    <source>
        <dbReference type="Google" id="ProtNLM"/>
    </source>
</evidence>
<name>A0A0G3BKB5_9BURK</name>
<dbReference type="InterPro" id="IPR012334">
    <property type="entry name" value="Pectin_lyas_fold"/>
</dbReference>
<dbReference type="SUPFAM" id="SSF51126">
    <property type="entry name" value="Pectin lyase-like"/>
    <property type="match status" value="1"/>
</dbReference>
<protein>
    <recommendedName>
        <fullName evidence="4">Right handed beta helix domain-containing protein</fullName>
    </recommendedName>
</protein>
<evidence type="ECO:0000313" key="2">
    <source>
        <dbReference type="EMBL" id="AKJ29904.1"/>
    </source>
</evidence>
<dbReference type="KEGG" id="pbh:AAW51_3213"/>
<feature type="region of interest" description="Disordered" evidence="1">
    <location>
        <begin position="18"/>
        <end position="101"/>
    </location>
</feature>
<sequence length="551" mass="59054">MGRRFYWDGEQWVRVQAPAPAPLPPVPAPAPAPTPAPAPAPTPAPAPAPVPAPAPTPAPAPAPTPAPAPAPAPNTAPPQLSLTACLPSGKGRDYQVGPGSGQIANLEQVPWEKLTAGDTVRVFWRSTPYRGKVLLAAQGRADAPVRLCGVPGPQGQRPIIDGANAVTRRGLAYGHELHESRSVIVFNRLSNQDWTAYPRYIQVDGLQIRGAHPKNQFTSSTGARKNYVEFGACLWVERGHNITIADNEINDCTQAIFSRSTEDGDFAVTKNLRIAGNHMHGNGVVGSYLIHTTYVQSVGVTYEFNHYGPLRAGALGNALKDRSVGPVIRYNRIEGGARALDLVEAEDYSSVALADPRYRTTYVYGNQIKKDGREGTTIHYGGDHAGNEASYRKGTLYFFNNTVHLTGDGYAVLFQLSTTQEKAEVWNNVFLFDPAIQYPRMREGQDNAPGIASGGIVNLGRNWIDAKWSDAGPWHTVGGQLNGRHNLITGTTPPVDIKTLVPLSGSRVVDAAQAAPTAASGFPVKGQLDRAYLPANRTVKGVGMDLGAIER</sequence>
<dbReference type="PANTHER" id="PTHR48125">
    <property type="entry name" value="LP07818P1"/>
    <property type="match status" value="1"/>
</dbReference>
<dbReference type="Gene3D" id="2.160.20.10">
    <property type="entry name" value="Single-stranded right-handed beta-helix, Pectin lyase-like"/>
    <property type="match status" value="1"/>
</dbReference>
<dbReference type="RefSeq" id="WP_053013640.1">
    <property type="nucleotide sequence ID" value="NZ_CP011371.1"/>
</dbReference>
<dbReference type="PANTHER" id="PTHR48125:SF10">
    <property type="entry name" value="OS12G0136300 PROTEIN"/>
    <property type="match status" value="1"/>
</dbReference>
<dbReference type="InterPro" id="IPR006626">
    <property type="entry name" value="PbH1"/>
</dbReference>
<dbReference type="AlphaFoldDB" id="A0A0G3BKB5"/>
<evidence type="ECO:0000256" key="1">
    <source>
        <dbReference type="SAM" id="MobiDB-lite"/>
    </source>
</evidence>
<proteinExistence type="predicted"/>
<reference evidence="2 3" key="1">
    <citation type="submission" date="2015-05" db="EMBL/GenBank/DDBJ databases">
        <authorList>
            <person name="Tang B."/>
            <person name="Yu Y."/>
        </authorList>
    </citation>
    <scope>NUCLEOTIDE SEQUENCE [LARGE SCALE GENOMIC DNA]</scope>
    <source>
        <strain evidence="2 3">DSM 7029</strain>
    </source>
</reference>